<dbReference type="EMBL" id="X56231">
    <property type="protein sequence ID" value="CAA39685.1"/>
    <property type="molecule type" value="Genomic_DNA"/>
</dbReference>
<accession>Q99203</accession>
<dbReference type="AlphaFoldDB" id="Q99203"/>
<reference evidence="1" key="1">
    <citation type="journal article" date="1991" name="Nucleic Acids Res.">
        <title>A transposon with an unusual LTR arrangement from Chlamydomonas reinhardtii contains an internal tandem array of 76 bp repeats.</title>
        <authorList>
            <person name="Day A."/>
            <person name="Rochaix J.D."/>
        </authorList>
    </citation>
    <scope>NUCLEOTIDE SEQUENCE</scope>
    <source>
        <strain evidence="1">FUD44</strain>
    </source>
</reference>
<protein>
    <submittedName>
        <fullName evidence="1">ORF29</fullName>
    </submittedName>
</protein>
<dbReference type="PIR" id="S14023">
    <property type="entry name" value="S14023"/>
</dbReference>
<proteinExistence type="predicted"/>
<organism evidence="1">
    <name type="scientific">Chlamydomonas reinhardtii</name>
    <name type="common">Chlamydomonas smithii</name>
    <dbReference type="NCBI Taxonomy" id="3055"/>
    <lineage>
        <taxon>Eukaryota</taxon>
        <taxon>Viridiplantae</taxon>
        <taxon>Chlorophyta</taxon>
        <taxon>core chlorophytes</taxon>
        <taxon>Chlorophyceae</taxon>
        <taxon>CS clade</taxon>
        <taxon>Chlamydomonadales</taxon>
        <taxon>Chlamydomonadaceae</taxon>
        <taxon>Chlamydomonas</taxon>
    </lineage>
</organism>
<sequence>TQRPKPTYALVPQRTSMPTVCVACPLASGRLGNQPWFLSAPALLHPAGQLLITEVLGAVCYMSLLLRAYGDTGSHVGSQAWQASQLSPASSQQYHDVPVRGRVRSLAAGVAVSSLTLDDPSATAVHYWHVPRVAHPPAPPSVRSLWLGRGPWRIQPAIAAPSAPYFLPSLRLLSL</sequence>
<evidence type="ECO:0000313" key="1">
    <source>
        <dbReference type="EMBL" id="CAA39685.1"/>
    </source>
</evidence>
<name>Q99203_CHLRE</name>